<protein>
    <submittedName>
        <fullName evidence="15">Uncharacterized protein</fullName>
    </submittedName>
</protein>
<dbReference type="Pfam" id="PF02214">
    <property type="entry name" value="BTB_2"/>
    <property type="match status" value="1"/>
</dbReference>
<feature type="transmembrane region" description="Helical" evidence="12">
    <location>
        <begin position="335"/>
        <end position="356"/>
    </location>
</feature>
<dbReference type="InterPro" id="IPR011333">
    <property type="entry name" value="SKP1/BTB/POZ_sf"/>
</dbReference>
<dbReference type="AlphaFoldDB" id="A0AAN8JBS6"/>
<evidence type="ECO:0000256" key="11">
    <source>
        <dbReference type="ARBA" id="ARBA00023303"/>
    </source>
</evidence>
<feature type="transmembrane region" description="Helical" evidence="12">
    <location>
        <begin position="261"/>
        <end position="283"/>
    </location>
</feature>
<evidence type="ECO:0000313" key="15">
    <source>
        <dbReference type="EMBL" id="KAK6174976.1"/>
    </source>
</evidence>
<dbReference type="EMBL" id="JAZGQO010000010">
    <property type="protein sequence ID" value="KAK6174976.1"/>
    <property type="molecule type" value="Genomic_DNA"/>
</dbReference>
<gene>
    <name evidence="15" type="ORF">SNE40_013523</name>
</gene>
<keyword evidence="11" id="KW-0407">Ion channel</keyword>
<dbReference type="Gene3D" id="1.20.120.350">
    <property type="entry name" value="Voltage-gated potassium channels. Chain C"/>
    <property type="match status" value="1"/>
</dbReference>
<dbReference type="Gene3D" id="1.10.287.70">
    <property type="match status" value="1"/>
</dbReference>
<feature type="transmembrane region" description="Helical" evidence="12">
    <location>
        <begin position="393"/>
        <end position="414"/>
    </location>
</feature>
<dbReference type="PRINTS" id="PR00169">
    <property type="entry name" value="KCHANNEL"/>
</dbReference>
<dbReference type="GO" id="GO:0001508">
    <property type="term" value="P:action potential"/>
    <property type="evidence" value="ECO:0007669"/>
    <property type="project" value="TreeGrafter"/>
</dbReference>
<dbReference type="SUPFAM" id="SSF81324">
    <property type="entry name" value="Voltage-gated potassium channels"/>
    <property type="match status" value="1"/>
</dbReference>
<keyword evidence="4 12" id="KW-0812">Transmembrane</keyword>
<keyword evidence="2" id="KW-0813">Transport</keyword>
<keyword evidence="6" id="KW-0851">Voltage-gated channel</keyword>
<dbReference type="GO" id="GO:0008076">
    <property type="term" value="C:voltage-gated potassium channel complex"/>
    <property type="evidence" value="ECO:0007669"/>
    <property type="project" value="InterPro"/>
</dbReference>
<evidence type="ECO:0000259" key="14">
    <source>
        <dbReference type="Pfam" id="PF02214"/>
    </source>
</evidence>
<feature type="transmembrane region" description="Helical" evidence="12">
    <location>
        <begin position="368"/>
        <end position="386"/>
    </location>
</feature>
<evidence type="ECO:0000256" key="12">
    <source>
        <dbReference type="SAM" id="Phobius"/>
    </source>
</evidence>
<dbReference type="SUPFAM" id="SSF54695">
    <property type="entry name" value="POZ domain"/>
    <property type="match status" value="1"/>
</dbReference>
<evidence type="ECO:0000256" key="9">
    <source>
        <dbReference type="ARBA" id="ARBA00023065"/>
    </source>
</evidence>
<keyword evidence="8 12" id="KW-1133">Transmembrane helix</keyword>
<dbReference type="CDD" id="cd18317">
    <property type="entry name" value="BTB_POZ_Kv"/>
    <property type="match status" value="1"/>
</dbReference>
<dbReference type="InterPro" id="IPR027359">
    <property type="entry name" value="Volt_channel_dom_sf"/>
</dbReference>
<evidence type="ECO:0000256" key="8">
    <source>
        <dbReference type="ARBA" id="ARBA00022989"/>
    </source>
</evidence>
<dbReference type="Proteomes" id="UP001347796">
    <property type="component" value="Unassembled WGS sequence"/>
</dbReference>
<feature type="domain" description="Potassium channel tetramerisation-type BTB" evidence="14">
    <location>
        <begin position="4"/>
        <end position="92"/>
    </location>
</feature>
<name>A0AAN8JBS6_PATCE</name>
<evidence type="ECO:0000256" key="10">
    <source>
        <dbReference type="ARBA" id="ARBA00023136"/>
    </source>
</evidence>
<evidence type="ECO:0000256" key="4">
    <source>
        <dbReference type="ARBA" id="ARBA00022692"/>
    </source>
</evidence>
<keyword evidence="3" id="KW-0633">Potassium transport</keyword>
<dbReference type="Gene3D" id="3.30.710.10">
    <property type="entry name" value="Potassium Channel Kv1.1, Chain A"/>
    <property type="match status" value="1"/>
</dbReference>
<feature type="transmembrane region" description="Helical" evidence="12">
    <location>
        <begin position="150"/>
        <end position="168"/>
    </location>
</feature>
<evidence type="ECO:0000256" key="2">
    <source>
        <dbReference type="ARBA" id="ARBA00022448"/>
    </source>
</evidence>
<dbReference type="PANTHER" id="PTHR11537">
    <property type="entry name" value="VOLTAGE-GATED POTASSIUM CHANNEL"/>
    <property type="match status" value="1"/>
</dbReference>
<feature type="transmembrane region" description="Helical" evidence="12">
    <location>
        <begin position="232"/>
        <end position="254"/>
    </location>
</feature>
<evidence type="ECO:0000256" key="6">
    <source>
        <dbReference type="ARBA" id="ARBA00022882"/>
    </source>
</evidence>
<accession>A0AAN8JBS6</accession>
<dbReference type="InterPro" id="IPR003131">
    <property type="entry name" value="T1-type_BTB"/>
</dbReference>
<sequence length="465" mass="53342">MEKVTINISGTKYVLSMATFGQLTELNDSKFLHNAERVSANEYFLERSPIVFGSVHQFLTTGELHQPPHTCPHSFISELEFWGVGICDVQKCCQNSILMAIDERNTLNKFEQYTKNNNNLIYEKCKNMCSTRNMLWVILNEPGYSKLSKVYAVIAGIFVLMSIFVLTAQTHPVFQRKLNVDEWQDYLGDDFGQEDIEAFIDNELYYYDNIADDTPQSQNKTRFHRPFTTVQYLAIIDYVATAFFTLDLMIRFLVCPYKLKFIFDFFNLMDLIALVAVFVHVTIEGILTKERYRASLLDLVLAFQVLRILRFLRMIKRVRGFRVLVYAMRVGFRELMTVAMFVFLAVISFGCIIYFLDNKTRIKHIPDGIYWALITVTTVGYGDIVPGTPQGKFVACICALLGVLLTAVTVPVFVNNFVLYYSHASVLSLQEDIEKNNVQPNGHVIVVKSLPNKNPAYNKTYPVSD</sequence>
<evidence type="ECO:0000313" key="16">
    <source>
        <dbReference type="Proteomes" id="UP001347796"/>
    </source>
</evidence>
<evidence type="ECO:0000259" key="13">
    <source>
        <dbReference type="Pfam" id="PF00520"/>
    </source>
</evidence>
<comment type="caution">
    <text evidence="15">The sequence shown here is derived from an EMBL/GenBank/DDBJ whole genome shotgun (WGS) entry which is preliminary data.</text>
</comment>
<comment type="subcellular location">
    <subcellularLocation>
        <location evidence="1">Membrane</location>
        <topology evidence="1">Multi-pass membrane protein</topology>
    </subcellularLocation>
</comment>
<dbReference type="GO" id="GO:0005251">
    <property type="term" value="F:delayed rectifier potassium channel activity"/>
    <property type="evidence" value="ECO:0007669"/>
    <property type="project" value="TreeGrafter"/>
</dbReference>
<keyword evidence="7" id="KW-0630">Potassium</keyword>
<evidence type="ECO:0000256" key="5">
    <source>
        <dbReference type="ARBA" id="ARBA00022826"/>
    </source>
</evidence>
<dbReference type="InterPro" id="IPR005821">
    <property type="entry name" value="Ion_trans_dom"/>
</dbReference>
<dbReference type="GO" id="GO:0051260">
    <property type="term" value="P:protein homooligomerization"/>
    <property type="evidence" value="ECO:0007669"/>
    <property type="project" value="InterPro"/>
</dbReference>
<evidence type="ECO:0000256" key="1">
    <source>
        <dbReference type="ARBA" id="ARBA00004141"/>
    </source>
</evidence>
<dbReference type="Pfam" id="PF00520">
    <property type="entry name" value="Ion_trans"/>
    <property type="match status" value="1"/>
</dbReference>
<dbReference type="InterPro" id="IPR028325">
    <property type="entry name" value="VG_K_chnl"/>
</dbReference>
<keyword evidence="5" id="KW-0631">Potassium channel</keyword>
<keyword evidence="9" id="KW-0406">Ion transport</keyword>
<feature type="domain" description="Ion transport" evidence="13">
    <location>
        <begin position="222"/>
        <end position="424"/>
    </location>
</feature>
<reference evidence="15 16" key="1">
    <citation type="submission" date="2024-01" db="EMBL/GenBank/DDBJ databases">
        <title>The genome of the rayed Mediterranean limpet Patella caerulea (Linnaeus, 1758).</title>
        <authorList>
            <person name="Anh-Thu Weber A."/>
            <person name="Halstead-Nussloch G."/>
        </authorList>
    </citation>
    <scope>NUCLEOTIDE SEQUENCE [LARGE SCALE GENOMIC DNA]</scope>
    <source>
        <strain evidence="15">AATW-2023a</strain>
        <tissue evidence="15">Whole specimen</tissue>
    </source>
</reference>
<dbReference type="PANTHER" id="PTHR11537:SF252">
    <property type="entry name" value="POTASSIUM VOLTAGE-GATED CHANNEL PROTEIN SHAW"/>
    <property type="match status" value="1"/>
</dbReference>
<proteinExistence type="predicted"/>
<evidence type="ECO:0000256" key="7">
    <source>
        <dbReference type="ARBA" id="ARBA00022958"/>
    </source>
</evidence>
<keyword evidence="10 12" id="KW-0472">Membrane</keyword>
<organism evidence="15 16">
    <name type="scientific">Patella caerulea</name>
    <name type="common">Rayed Mediterranean limpet</name>
    <dbReference type="NCBI Taxonomy" id="87958"/>
    <lineage>
        <taxon>Eukaryota</taxon>
        <taxon>Metazoa</taxon>
        <taxon>Spiralia</taxon>
        <taxon>Lophotrochozoa</taxon>
        <taxon>Mollusca</taxon>
        <taxon>Gastropoda</taxon>
        <taxon>Patellogastropoda</taxon>
        <taxon>Patelloidea</taxon>
        <taxon>Patellidae</taxon>
        <taxon>Patella</taxon>
    </lineage>
</organism>
<evidence type="ECO:0000256" key="3">
    <source>
        <dbReference type="ARBA" id="ARBA00022538"/>
    </source>
</evidence>
<keyword evidence="16" id="KW-1185">Reference proteome</keyword>